<accession>A0A318E588</accession>
<comment type="caution">
    <text evidence="1">The sequence shown here is derived from an EMBL/GenBank/DDBJ whole genome shotgun (WGS) entry which is preliminary data.</text>
</comment>
<reference evidence="1 2" key="1">
    <citation type="submission" date="2018-04" db="EMBL/GenBank/DDBJ databases">
        <title>Genomic Encyclopedia of Type Strains, Phase IV (KMG-IV): sequencing the most valuable type-strain genomes for metagenomic binning, comparative biology and taxonomic classification.</title>
        <authorList>
            <person name="Goeker M."/>
        </authorList>
    </citation>
    <scope>NUCLEOTIDE SEQUENCE [LARGE SCALE GENOMIC DNA]</scope>
    <source>
        <strain evidence="1 2">DSM 104150</strain>
    </source>
</reference>
<dbReference type="Proteomes" id="UP000248330">
    <property type="component" value="Unassembled WGS sequence"/>
</dbReference>
<dbReference type="EMBL" id="QICN01000007">
    <property type="protein sequence ID" value="PXV66442.1"/>
    <property type="molecule type" value="Genomic_DNA"/>
</dbReference>
<name>A0A318E588_9GAMM</name>
<dbReference type="RefSeq" id="WP_110265585.1">
    <property type="nucleotide sequence ID" value="NZ_CAWNXA010000007.1"/>
</dbReference>
<organism evidence="1 2">
    <name type="scientific">Sinimarinibacterium flocculans</name>
    <dbReference type="NCBI Taxonomy" id="985250"/>
    <lineage>
        <taxon>Bacteria</taxon>
        <taxon>Pseudomonadati</taxon>
        <taxon>Pseudomonadota</taxon>
        <taxon>Gammaproteobacteria</taxon>
        <taxon>Nevskiales</taxon>
        <taxon>Nevskiaceae</taxon>
        <taxon>Sinimarinibacterium</taxon>
    </lineage>
</organism>
<dbReference type="AlphaFoldDB" id="A0A318E588"/>
<proteinExistence type="predicted"/>
<keyword evidence="2" id="KW-1185">Reference proteome</keyword>
<evidence type="ECO:0000313" key="2">
    <source>
        <dbReference type="Proteomes" id="UP000248330"/>
    </source>
</evidence>
<evidence type="ECO:0000313" key="1">
    <source>
        <dbReference type="EMBL" id="PXV66442.1"/>
    </source>
</evidence>
<gene>
    <name evidence="1" type="ORF">C8D93_1076</name>
</gene>
<sequence length="102" mass="11525">MSEAELYTRQSTLLVLSRTRTGRLVRRLVAMQARKEARTKEEARLFAGATGYLTLEKMVMVSNGKLPWAVADSVLDFANGHPRRVFSRIADAVRGRFGKTRK</sequence>
<dbReference type="OrthoDB" id="3787069at2"/>
<protein>
    <submittedName>
        <fullName evidence="1">Uncharacterized protein</fullName>
    </submittedName>
</protein>